<dbReference type="GO" id="GO:0005886">
    <property type="term" value="C:plasma membrane"/>
    <property type="evidence" value="ECO:0007669"/>
    <property type="project" value="UniProtKB-SubCell"/>
</dbReference>
<feature type="transmembrane region" description="Helical" evidence="6">
    <location>
        <begin position="124"/>
        <end position="151"/>
    </location>
</feature>
<sequence>CWGDNPGAGTHNPKAAQCTWAQYWVQLNTPAQVRAYRDLLLRYSQQQHTLGRFQRAPNARLDDVMQWLNYKHVVPVIVRMQTWIAFGVFVICLLNAVGLLLAKFLRRGGEIGVRRALGARRRDVFAQCVIESALIGLLGGIVGLPLVWLGLWLIRQQPVSYAATVQISPLLLLYALLLAAVATLLAGIWPAWRAARIAPALVVKSL</sequence>
<feature type="transmembrane region" description="Helical" evidence="6">
    <location>
        <begin position="171"/>
        <end position="192"/>
    </location>
</feature>
<feature type="non-terminal residue" evidence="8">
    <location>
        <position position="1"/>
    </location>
</feature>
<gene>
    <name evidence="8" type="ORF">B2A_14654</name>
</gene>
<accession>T0Y7F3</accession>
<evidence type="ECO:0000256" key="6">
    <source>
        <dbReference type="SAM" id="Phobius"/>
    </source>
</evidence>
<keyword evidence="4 6" id="KW-1133">Transmembrane helix</keyword>
<organism evidence="8">
    <name type="scientific">mine drainage metagenome</name>
    <dbReference type="NCBI Taxonomy" id="410659"/>
    <lineage>
        <taxon>unclassified sequences</taxon>
        <taxon>metagenomes</taxon>
        <taxon>ecological metagenomes</taxon>
    </lineage>
</organism>
<evidence type="ECO:0000256" key="2">
    <source>
        <dbReference type="ARBA" id="ARBA00022475"/>
    </source>
</evidence>
<evidence type="ECO:0000313" key="8">
    <source>
        <dbReference type="EMBL" id="EQD29073.1"/>
    </source>
</evidence>
<evidence type="ECO:0000259" key="7">
    <source>
        <dbReference type="Pfam" id="PF02687"/>
    </source>
</evidence>
<reference evidence="8" key="2">
    <citation type="journal article" date="2014" name="ISME J.">
        <title>Microbial stratification in low pH oxic and suboxic macroscopic growths along an acid mine drainage.</title>
        <authorList>
            <person name="Mendez-Garcia C."/>
            <person name="Mesa V."/>
            <person name="Sprenger R.R."/>
            <person name="Richter M."/>
            <person name="Diez M.S."/>
            <person name="Solano J."/>
            <person name="Bargiela R."/>
            <person name="Golyshina O.V."/>
            <person name="Manteca A."/>
            <person name="Ramos J.L."/>
            <person name="Gallego J.R."/>
            <person name="Llorente I."/>
            <person name="Martins Dos Santos V.A."/>
            <person name="Jensen O.N."/>
            <person name="Pelaez A.I."/>
            <person name="Sanchez J."/>
            <person name="Ferrer M."/>
        </authorList>
    </citation>
    <scope>NUCLEOTIDE SEQUENCE</scope>
</reference>
<keyword evidence="5 6" id="KW-0472">Membrane</keyword>
<keyword evidence="3 6" id="KW-0812">Transmembrane</keyword>
<protein>
    <submittedName>
        <fullName evidence="8">ABC transporter permease</fullName>
    </submittedName>
</protein>
<name>T0Y7F3_9ZZZZ</name>
<feature type="domain" description="ABC3 transporter permease C-terminal" evidence="7">
    <location>
        <begin position="84"/>
        <end position="199"/>
    </location>
</feature>
<dbReference type="InterPro" id="IPR003838">
    <property type="entry name" value="ABC3_permease_C"/>
</dbReference>
<feature type="transmembrane region" description="Helical" evidence="6">
    <location>
        <begin position="83"/>
        <end position="104"/>
    </location>
</feature>
<dbReference type="Pfam" id="PF02687">
    <property type="entry name" value="FtsX"/>
    <property type="match status" value="1"/>
</dbReference>
<dbReference type="PANTHER" id="PTHR30572">
    <property type="entry name" value="MEMBRANE COMPONENT OF TRANSPORTER-RELATED"/>
    <property type="match status" value="1"/>
</dbReference>
<evidence type="ECO:0000256" key="4">
    <source>
        <dbReference type="ARBA" id="ARBA00022989"/>
    </source>
</evidence>
<evidence type="ECO:0000256" key="1">
    <source>
        <dbReference type="ARBA" id="ARBA00004651"/>
    </source>
</evidence>
<dbReference type="InterPro" id="IPR050250">
    <property type="entry name" value="Macrolide_Exporter_MacB"/>
</dbReference>
<proteinExistence type="predicted"/>
<comment type="subcellular location">
    <subcellularLocation>
        <location evidence="1">Cell membrane</location>
        <topology evidence="1">Multi-pass membrane protein</topology>
    </subcellularLocation>
</comment>
<comment type="caution">
    <text evidence="8">The sequence shown here is derived from an EMBL/GenBank/DDBJ whole genome shotgun (WGS) entry which is preliminary data.</text>
</comment>
<dbReference type="PANTHER" id="PTHR30572:SF18">
    <property type="entry name" value="ABC-TYPE MACROLIDE FAMILY EXPORT SYSTEM PERMEASE COMPONENT 2"/>
    <property type="match status" value="1"/>
</dbReference>
<evidence type="ECO:0000256" key="5">
    <source>
        <dbReference type="ARBA" id="ARBA00023136"/>
    </source>
</evidence>
<dbReference type="AlphaFoldDB" id="T0Y7F3"/>
<keyword evidence="2" id="KW-1003">Cell membrane</keyword>
<dbReference type="EMBL" id="AUZZ01010648">
    <property type="protein sequence ID" value="EQD29073.1"/>
    <property type="molecule type" value="Genomic_DNA"/>
</dbReference>
<evidence type="ECO:0000256" key="3">
    <source>
        <dbReference type="ARBA" id="ARBA00022692"/>
    </source>
</evidence>
<dbReference type="GO" id="GO:0022857">
    <property type="term" value="F:transmembrane transporter activity"/>
    <property type="evidence" value="ECO:0007669"/>
    <property type="project" value="TreeGrafter"/>
</dbReference>
<reference evidence="8" key="1">
    <citation type="submission" date="2013-08" db="EMBL/GenBank/DDBJ databases">
        <authorList>
            <person name="Mendez C."/>
            <person name="Richter M."/>
            <person name="Ferrer M."/>
            <person name="Sanchez J."/>
        </authorList>
    </citation>
    <scope>NUCLEOTIDE SEQUENCE</scope>
</reference>